<gene>
    <name evidence="2" type="ORF">PATL70BA_2521</name>
</gene>
<evidence type="ECO:0000313" key="2">
    <source>
        <dbReference type="EMBL" id="VDN48418.1"/>
    </source>
</evidence>
<keyword evidence="3" id="KW-1185">Reference proteome</keyword>
<dbReference type="SMART" id="SM00900">
    <property type="entry name" value="FMN_bind"/>
    <property type="match status" value="1"/>
</dbReference>
<dbReference type="Gene3D" id="3.90.1010.20">
    <property type="match status" value="1"/>
</dbReference>
<name>A0A3P7PHP2_9FIRM</name>
<feature type="domain" description="FMN-binding" evidence="1">
    <location>
        <begin position="56"/>
        <end position="126"/>
    </location>
</feature>
<protein>
    <recommendedName>
        <fullName evidence="1">FMN-binding domain-containing protein</fullName>
    </recommendedName>
</protein>
<reference evidence="2 3" key="1">
    <citation type="submission" date="2018-09" db="EMBL/GenBank/DDBJ databases">
        <authorList>
            <person name="Postec A."/>
        </authorList>
    </citation>
    <scope>NUCLEOTIDE SEQUENCE [LARGE SCALE GENOMIC DNA]</scope>
    <source>
        <strain evidence="2">70B-A</strain>
    </source>
</reference>
<proteinExistence type="predicted"/>
<evidence type="ECO:0000259" key="1">
    <source>
        <dbReference type="SMART" id="SM00900"/>
    </source>
</evidence>
<dbReference type="GO" id="GO:0016020">
    <property type="term" value="C:membrane"/>
    <property type="evidence" value="ECO:0007669"/>
    <property type="project" value="InterPro"/>
</dbReference>
<dbReference type="Pfam" id="PF04205">
    <property type="entry name" value="FMN_bind"/>
    <property type="match status" value="1"/>
</dbReference>
<dbReference type="GO" id="GO:0010181">
    <property type="term" value="F:FMN binding"/>
    <property type="evidence" value="ECO:0007669"/>
    <property type="project" value="InterPro"/>
</dbReference>
<evidence type="ECO:0000313" key="3">
    <source>
        <dbReference type="Proteomes" id="UP000279029"/>
    </source>
</evidence>
<dbReference type="EMBL" id="LR130778">
    <property type="protein sequence ID" value="VDN48418.1"/>
    <property type="molecule type" value="Genomic_DNA"/>
</dbReference>
<accession>A0A3P7PHP2</accession>
<dbReference type="AlphaFoldDB" id="A0A3P7PHP2"/>
<dbReference type="RefSeq" id="WP_125137552.1">
    <property type="nucleotide sequence ID" value="NZ_LR130778.1"/>
</dbReference>
<organism evidence="2 3">
    <name type="scientific">Petrocella atlantisensis</name>
    <dbReference type="NCBI Taxonomy" id="2173034"/>
    <lineage>
        <taxon>Bacteria</taxon>
        <taxon>Bacillati</taxon>
        <taxon>Bacillota</taxon>
        <taxon>Clostridia</taxon>
        <taxon>Lachnospirales</taxon>
        <taxon>Vallitaleaceae</taxon>
        <taxon>Petrocella</taxon>
    </lineage>
</organism>
<dbReference type="Proteomes" id="UP000279029">
    <property type="component" value="Chromosome"/>
</dbReference>
<dbReference type="OrthoDB" id="1708178at2"/>
<sequence>MKRVVKWFFILVGAVVLMSVIWATKDLSDIKAVELGVIELEELDNGNYHGNYKNGRFSNELIVEIKDQKITDVQVIKPVPNSNEQFISDLRNMILLEQSLEVDAISGATYTTKAYLKSIENALINEMIEIDEDERVEVEEEEITKIDDETIYEQISGYMWEESVEAFSPYYELLNHEITGYEEEKIGDNLEVLFFYKLIHKNYDKDPDTVGYIKEAKEQGNANYQLMYDEYLAPREMNFQLKIVIDEKDVMTLYANNAPVGTEWEAVSLKDYILSN</sequence>
<dbReference type="InterPro" id="IPR007329">
    <property type="entry name" value="FMN-bd"/>
</dbReference>
<dbReference type="KEGG" id="cbar:PATL70BA_2521"/>